<evidence type="ECO:0000313" key="1">
    <source>
        <dbReference type="EMBL" id="PIL22675.1"/>
    </source>
</evidence>
<evidence type="ECO:0000313" key="2">
    <source>
        <dbReference type="Proteomes" id="UP000230002"/>
    </source>
</evidence>
<dbReference type="Proteomes" id="UP000230002">
    <property type="component" value="Unassembled WGS sequence"/>
</dbReference>
<organism evidence="1 2">
    <name type="scientific">Ganoderma sinense ZZ0214-1</name>
    <dbReference type="NCBI Taxonomy" id="1077348"/>
    <lineage>
        <taxon>Eukaryota</taxon>
        <taxon>Fungi</taxon>
        <taxon>Dikarya</taxon>
        <taxon>Basidiomycota</taxon>
        <taxon>Agaricomycotina</taxon>
        <taxon>Agaricomycetes</taxon>
        <taxon>Polyporales</taxon>
        <taxon>Polyporaceae</taxon>
        <taxon>Ganoderma</taxon>
    </lineage>
</organism>
<accession>A0A2G8RMD3</accession>
<reference evidence="1 2" key="1">
    <citation type="journal article" date="2015" name="Sci. Rep.">
        <title>Chromosome-level genome map provides insights into diverse defense mechanisms in the medicinal fungus Ganoderma sinense.</title>
        <authorList>
            <person name="Zhu Y."/>
            <person name="Xu J."/>
            <person name="Sun C."/>
            <person name="Zhou S."/>
            <person name="Xu H."/>
            <person name="Nelson D.R."/>
            <person name="Qian J."/>
            <person name="Song J."/>
            <person name="Luo H."/>
            <person name="Xiang L."/>
            <person name="Li Y."/>
            <person name="Xu Z."/>
            <person name="Ji A."/>
            <person name="Wang L."/>
            <person name="Lu S."/>
            <person name="Hayward A."/>
            <person name="Sun W."/>
            <person name="Li X."/>
            <person name="Schwartz D.C."/>
            <person name="Wang Y."/>
            <person name="Chen S."/>
        </authorList>
    </citation>
    <scope>NUCLEOTIDE SEQUENCE [LARGE SCALE GENOMIC DNA]</scope>
    <source>
        <strain evidence="1 2">ZZ0214-1</strain>
    </source>
</reference>
<protein>
    <recommendedName>
        <fullName evidence="3">F-box domain-containing protein</fullName>
    </recommendedName>
</protein>
<proteinExistence type="predicted"/>
<comment type="caution">
    <text evidence="1">The sequence shown here is derived from an EMBL/GenBank/DDBJ whole genome shotgun (WGS) entry which is preliminary data.</text>
</comment>
<dbReference type="OrthoDB" id="2804704at2759"/>
<dbReference type="InterPro" id="IPR032675">
    <property type="entry name" value="LRR_dom_sf"/>
</dbReference>
<evidence type="ECO:0008006" key="3">
    <source>
        <dbReference type="Google" id="ProtNLM"/>
    </source>
</evidence>
<dbReference type="EMBL" id="AYKW01000069">
    <property type="protein sequence ID" value="PIL22675.1"/>
    <property type="molecule type" value="Genomic_DNA"/>
</dbReference>
<dbReference type="Gene3D" id="3.80.10.10">
    <property type="entry name" value="Ribonuclease Inhibitor"/>
    <property type="match status" value="1"/>
</dbReference>
<dbReference type="AlphaFoldDB" id="A0A2G8RMD3"/>
<keyword evidence="2" id="KW-1185">Reference proteome</keyword>
<dbReference type="STRING" id="1077348.A0A2G8RMD3"/>
<sequence length="338" mass="37058">MPLTPDAIKFLVQLPTLRELSICLPDGVDWLTVEQVSQPVAALTEISLFTTIQAYTDFAQAIALPHAEVLSLWLVMHVPVDPDSIVPFFTALRRQLSPASLRSLTIKWNSIAGIVEARASQVVLRPSHLRPLLDFTTMEHFNLALVCKSALDAAFLRDVARAWPRLTYLSLLCDRRCTPHSLPPLNALAPFAIHCPDLHTLRVVVYAASGRQEDVDLSEFGGRASTSKLVVLKVGASPISDPATVAVTIARMFPSLVRVGRILPGGFPEGTDPRGKFQAGWNDVSRQYLPMFALVRQDERIRIAQEDGERGGGYIGSLNSMHKVDLCISEGATFLGTE</sequence>
<name>A0A2G8RMD3_9APHY</name>
<gene>
    <name evidence="1" type="ORF">GSI_15368</name>
</gene>